<name>A0A382F4K6_9ZZZZ</name>
<evidence type="ECO:0000313" key="1">
    <source>
        <dbReference type="EMBL" id="SVB57051.1"/>
    </source>
</evidence>
<proteinExistence type="predicted"/>
<dbReference type="InterPro" id="IPR011008">
    <property type="entry name" value="Dimeric_a/b-barrel"/>
</dbReference>
<protein>
    <submittedName>
        <fullName evidence="1">Uncharacterized protein</fullName>
    </submittedName>
</protein>
<gene>
    <name evidence="1" type="ORF">METZ01_LOCUS209905</name>
</gene>
<dbReference type="SUPFAM" id="SSF54909">
    <property type="entry name" value="Dimeric alpha+beta barrel"/>
    <property type="match status" value="1"/>
</dbReference>
<dbReference type="Gene3D" id="3.30.70.100">
    <property type="match status" value="1"/>
</dbReference>
<dbReference type="EMBL" id="UINC01047595">
    <property type="protein sequence ID" value="SVB57051.1"/>
    <property type="molecule type" value="Genomic_DNA"/>
</dbReference>
<reference evidence="1" key="1">
    <citation type="submission" date="2018-05" db="EMBL/GenBank/DDBJ databases">
        <authorList>
            <person name="Lanie J.A."/>
            <person name="Ng W.-L."/>
            <person name="Kazmierczak K.M."/>
            <person name="Andrzejewski T.M."/>
            <person name="Davidsen T.M."/>
            <person name="Wayne K.J."/>
            <person name="Tettelin H."/>
            <person name="Glass J.I."/>
            <person name="Rusch D."/>
            <person name="Podicherti R."/>
            <person name="Tsui H.-C.T."/>
            <person name="Winkler M.E."/>
        </authorList>
    </citation>
    <scope>NUCLEOTIDE SEQUENCE</scope>
</reference>
<accession>A0A382F4K6</accession>
<organism evidence="1">
    <name type="scientific">marine metagenome</name>
    <dbReference type="NCBI Taxonomy" id="408172"/>
    <lineage>
        <taxon>unclassified sequences</taxon>
        <taxon>metagenomes</taxon>
        <taxon>ecological metagenomes</taxon>
    </lineage>
</organism>
<dbReference type="PANTHER" id="PTHR37811:SF2">
    <property type="entry name" value="ABM DOMAIN-CONTAINING PROTEIN"/>
    <property type="match status" value="1"/>
</dbReference>
<sequence>MNNLTFKELEPIEGYLGCEAFRDENGFGVNGFYWRENTLHKKAQVLGKEKWYKHYKLRICLVDRDYEFIKD</sequence>
<dbReference type="PANTHER" id="PTHR37811">
    <property type="entry name" value="BLL5343 PROTEIN"/>
    <property type="match status" value="1"/>
</dbReference>
<dbReference type="AlphaFoldDB" id="A0A382F4K6"/>
<dbReference type="InterPro" id="IPR052936">
    <property type="entry name" value="Jasmonate_Hydroxylase-like"/>
</dbReference>